<name>A0A838YWP8_9GAMM</name>
<evidence type="ECO:0000256" key="3">
    <source>
        <dbReference type="ARBA" id="ARBA00022840"/>
    </source>
</evidence>
<gene>
    <name evidence="5" type="primary">lptB</name>
    <name evidence="5" type="ORF">H2021_01120</name>
</gene>
<dbReference type="GO" id="GO:0055085">
    <property type="term" value="P:transmembrane transport"/>
    <property type="evidence" value="ECO:0007669"/>
    <property type="project" value="InterPro"/>
</dbReference>
<keyword evidence="3 5" id="KW-0067">ATP-binding</keyword>
<dbReference type="Proteomes" id="UP000585327">
    <property type="component" value="Unassembled WGS sequence"/>
</dbReference>
<dbReference type="InterPro" id="IPR027417">
    <property type="entry name" value="P-loop_NTPase"/>
</dbReference>
<dbReference type="InterPro" id="IPR003593">
    <property type="entry name" value="AAA+_ATPase"/>
</dbReference>
<dbReference type="Gene3D" id="3.40.50.300">
    <property type="entry name" value="P-loop containing nucleotide triphosphate hydrolases"/>
    <property type="match status" value="1"/>
</dbReference>
<dbReference type="SMART" id="SM00382">
    <property type="entry name" value="AAA"/>
    <property type="match status" value="1"/>
</dbReference>
<evidence type="ECO:0000313" key="6">
    <source>
        <dbReference type="Proteomes" id="UP000585327"/>
    </source>
</evidence>
<reference evidence="5 6" key="1">
    <citation type="submission" date="2020-06" db="EMBL/GenBank/DDBJ databases">
        <title>Dysbiosis in marine aquaculture revealed through microbiome analysis: reverse ecology for environmental sustainability.</title>
        <authorList>
            <person name="Haro-Moreno J.M."/>
            <person name="Coutinho F.H."/>
            <person name="Zaragoza-Solas A."/>
            <person name="Picazo A."/>
            <person name="Almagro-Moreno S."/>
            <person name="Lopez-Perez M."/>
        </authorList>
    </citation>
    <scope>NUCLEOTIDE SEQUENCE [LARGE SCALE GENOMIC DNA]</scope>
    <source>
        <strain evidence="5">MCMED-G42</strain>
    </source>
</reference>
<protein>
    <submittedName>
        <fullName evidence="5">LPS export ABC transporter ATP-binding protein</fullName>
    </submittedName>
</protein>
<comment type="caution">
    <text evidence="5">The sequence shown here is derived from an EMBL/GenBank/DDBJ whole genome shotgun (WGS) entry which is preliminary data.</text>
</comment>
<dbReference type="InterPro" id="IPR003439">
    <property type="entry name" value="ABC_transporter-like_ATP-bd"/>
</dbReference>
<dbReference type="AlphaFoldDB" id="A0A838YWP8"/>
<proteinExistence type="predicted"/>
<evidence type="ECO:0000256" key="1">
    <source>
        <dbReference type="ARBA" id="ARBA00022448"/>
    </source>
</evidence>
<evidence type="ECO:0000259" key="4">
    <source>
        <dbReference type="PROSITE" id="PS50893"/>
    </source>
</evidence>
<feature type="domain" description="ABC transporter" evidence="4">
    <location>
        <begin position="2"/>
        <end position="234"/>
    </location>
</feature>
<keyword evidence="1" id="KW-0813">Transport</keyword>
<accession>A0A838YWP8</accession>
<dbReference type="EMBL" id="JACETM010000005">
    <property type="protein sequence ID" value="MBA4723795.1"/>
    <property type="molecule type" value="Genomic_DNA"/>
</dbReference>
<dbReference type="InterPro" id="IPR030921">
    <property type="entry name" value="LPS_export_LptB"/>
</dbReference>
<organism evidence="5 6">
    <name type="scientific">SAR86 cluster bacterium</name>
    <dbReference type="NCBI Taxonomy" id="2030880"/>
    <lineage>
        <taxon>Bacteria</taxon>
        <taxon>Pseudomonadati</taxon>
        <taxon>Pseudomonadota</taxon>
        <taxon>Gammaproteobacteria</taxon>
        <taxon>SAR86 cluster</taxon>
    </lineage>
</organism>
<dbReference type="SUPFAM" id="SSF52540">
    <property type="entry name" value="P-loop containing nucleoside triphosphate hydrolases"/>
    <property type="match status" value="1"/>
</dbReference>
<dbReference type="GO" id="GO:0016887">
    <property type="term" value="F:ATP hydrolysis activity"/>
    <property type="evidence" value="ECO:0007669"/>
    <property type="project" value="InterPro"/>
</dbReference>
<dbReference type="GO" id="GO:0005524">
    <property type="term" value="F:ATP binding"/>
    <property type="evidence" value="ECO:0007669"/>
    <property type="project" value="UniProtKB-KW"/>
</dbReference>
<keyword evidence="2" id="KW-0547">Nucleotide-binding</keyword>
<evidence type="ECO:0000313" key="5">
    <source>
        <dbReference type="EMBL" id="MBA4723795.1"/>
    </source>
</evidence>
<dbReference type="InterPro" id="IPR017871">
    <property type="entry name" value="ABC_transporter-like_CS"/>
</dbReference>
<dbReference type="GO" id="GO:0043190">
    <property type="term" value="C:ATP-binding cassette (ABC) transporter complex"/>
    <property type="evidence" value="ECO:0007669"/>
    <property type="project" value="InterPro"/>
</dbReference>
<dbReference type="PROSITE" id="PS50893">
    <property type="entry name" value="ABC_TRANSPORTER_2"/>
    <property type="match status" value="1"/>
</dbReference>
<dbReference type="PANTHER" id="PTHR45772:SF10">
    <property type="entry name" value="LIPOPOLYSACCHARIDE EXPORT SYSTEM ATP-BINDING PROTEIN LPTB"/>
    <property type="match status" value="1"/>
</dbReference>
<dbReference type="PROSITE" id="PS00211">
    <property type="entry name" value="ABC_TRANSPORTER_1"/>
    <property type="match status" value="1"/>
</dbReference>
<dbReference type="InterPro" id="IPR051120">
    <property type="entry name" value="ABC_AA/LPS_Transport"/>
</dbReference>
<dbReference type="Pfam" id="PF00005">
    <property type="entry name" value="ABC_tran"/>
    <property type="match status" value="1"/>
</dbReference>
<dbReference type="NCBIfam" id="TIGR04406">
    <property type="entry name" value="LPS_export_lptB"/>
    <property type="match status" value="1"/>
</dbReference>
<evidence type="ECO:0000256" key="2">
    <source>
        <dbReference type="ARBA" id="ARBA00022741"/>
    </source>
</evidence>
<sequence length="237" mass="26190">MLKVKNISKSINNKKIINDISFSISAGNIYGLLGPNGAGKTTTFYTIAGLIKSDKGKIFLGNDDLTKLPMHERSKLGIKYLPQEPSIFLDLTVKENLLGLAELSYNSEQEIKNFLDKSIEDFGLQDILESKGRQLSGGQRRKVEIARTLAADPKIILLDEPFAGIDPIAIEEIQKILKLVAQSDVGILITDHNVREALDICFESIVINQGKVIANGTKEDLITNELVKKVYIGKMYS</sequence>
<dbReference type="PANTHER" id="PTHR45772">
    <property type="entry name" value="CONSERVED COMPONENT OF ABC TRANSPORTER FOR NATURAL AMINO ACIDS-RELATED"/>
    <property type="match status" value="1"/>
</dbReference>